<dbReference type="AlphaFoldDB" id="A0A9D2P256"/>
<comment type="caution">
    <text evidence="5">The sequence shown here is derived from an EMBL/GenBank/DDBJ whole genome shotgun (WGS) entry which is preliminary data.</text>
</comment>
<dbReference type="Pfam" id="PF00395">
    <property type="entry name" value="SLH"/>
    <property type="match status" value="2"/>
</dbReference>
<dbReference type="PANTHER" id="PTHR45982">
    <property type="entry name" value="REGULATOR OF CHROMOSOME CONDENSATION"/>
    <property type="match status" value="1"/>
</dbReference>
<accession>A0A9D2P256</accession>
<dbReference type="Proteomes" id="UP000823882">
    <property type="component" value="Unassembled WGS sequence"/>
</dbReference>
<feature type="region of interest" description="Disordered" evidence="2">
    <location>
        <begin position="697"/>
        <end position="720"/>
    </location>
</feature>
<dbReference type="Gene3D" id="2.130.10.30">
    <property type="entry name" value="Regulator of chromosome condensation 1/beta-lactamase-inhibitor protein II"/>
    <property type="match status" value="2"/>
</dbReference>
<reference evidence="5" key="1">
    <citation type="journal article" date="2021" name="PeerJ">
        <title>Extensive microbial diversity within the chicken gut microbiome revealed by metagenomics and culture.</title>
        <authorList>
            <person name="Gilroy R."/>
            <person name="Ravi A."/>
            <person name="Getino M."/>
            <person name="Pursley I."/>
            <person name="Horton D.L."/>
            <person name="Alikhan N.F."/>
            <person name="Baker D."/>
            <person name="Gharbi K."/>
            <person name="Hall N."/>
            <person name="Watson M."/>
            <person name="Adriaenssens E.M."/>
            <person name="Foster-Nyarko E."/>
            <person name="Jarju S."/>
            <person name="Secka A."/>
            <person name="Antonio M."/>
            <person name="Oren A."/>
            <person name="Chaudhuri R.R."/>
            <person name="La Ragione R."/>
            <person name="Hildebrand F."/>
            <person name="Pallen M.J."/>
        </authorList>
    </citation>
    <scope>NUCLEOTIDE SEQUENCE</scope>
    <source>
        <strain evidence="5">CHK186-1790</strain>
    </source>
</reference>
<dbReference type="InterPro" id="IPR051553">
    <property type="entry name" value="Ran_GTPase-activating"/>
</dbReference>
<reference evidence="5" key="2">
    <citation type="submission" date="2021-04" db="EMBL/GenBank/DDBJ databases">
        <authorList>
            <person name="Gilroy R."/>
        </authorList>
    </citation>
    <scope>NUCLEOTIDE SEQUENCE</scope>
    <source>
        <strain evidence="5">CHK186-1790</strain>
    </source>
</reference>
<evidence type="ECO:0000313" key="5">
    <source>
        <dbReference type="EMBL" id="HJC41738.1"/>
    </source>
</evidence>
<evidence type="ECO:0000313" key="6">
    <source>
        <dbReference type="Proteomes" id="UP000823882"/>
    </source>
</evidence>
<keyword evidence="3" id="KW-0732">Signal</keyword>
<protein>
    <submittedName>
        <fullName evidence="5">S-layer homology domain-containing protein</fullName>
    </submittedName>
</protein>
<feature type="compositionally biased region" description="Basic and acidic residues" evidence="2">
    <location>
        <begin position="706"/>
        <end position="718"/>
    </location>
</feature>
<feature type="region of interest" description="Disordered" evidence="2">
    <location>
        <begin position="343"/>
        <end position="372"/>
    </location>
</feature>
<dbReference type="GO" id="GO:0005085">
    <property type="term" value="F:guanyl-nucleotide exchange factor activity"/>
    <property type="evidence" value="ECO:0007669"/>
    <property type="project" value="TreeGrafter"/>
</dbReference>
<gene>
    <name evidence="5" type="ORF">H9701_09345</name>
</gene>
<evidence type="ECO:0000259" key="4">
    <source>
        <dbReference type="PROSITE" id="PS51272"/>
    </source>
</evidence>
<evidence type="ECO:0000256" key="3">
    <source>
        <dbReference type="SAM" id="SignalP"/>
    </source>
</evidence>
<dbReference type="PROSITE" id="PS50012">
    <property type="entry name" value="RCC1_3"/>
    <property type="match status" value="1"/>
</dbReference>
<dbReference type="CDD" id="cd05379">
    <property type="entry name" value="CAP_bacterial"/>
    <property type="match status" value="1"/>
</dbReference>
<dbReference type="Gene3D" id="3.40.33.10">
    <property type="entry name" value="CAP"/>
    <property type="match status" value="1"/>
</dbReference>
<sequence length="907" mass="98584">MKKRILSFALSLTLCLGLTTPAFAVDTGTSFLESGSDSIDKLSKEEIVQLLEENPLTLPDNVFDQVPSCSAPYSTGKVKTSALQTATDRLNALRQIAGLPNVQLDLTLCEQAQYGAVIIAAQGALNHNPSKPSGMDNDFYERAYDATSSSNLYAGQTLTTAVDGFMDDSDTSNIDRLGHRRWQLNPGLGKIGFGYAESDTRYRTYVTEKVFDKSGDCEDYKFISWPASGNFPSNLFDGDIAWSVSLNTSEYRTPRQSDLTVTLVRESDGKTWTFRGSGYGASDNGAYFHIDTANYGIPNCIIFRPEGITSYEGVYTVTIDGLKSANGNPVDFSYQVDFFNPDDIGVEPEKPQETTQPEEPDKPQRPGQEEWPIEGGDLTVVASGNSTVARDYVVLADGRLVNWKDGTLFDTGYQAVSFAENRYMGLKADGTLWVWGEWYSLSDNTLEEPVEVLSSVKQISGYLALKEDGSVWSPEPLKGMEQRQDGIFYQVIANGIAQISSYREDAGTAVAEDGTLYSWGSNWDDAYLGRETDSNTGNPPASILNQVSYVNGHFAIREDGSLWSWGSNTFGTVGNGSGSIAATPVKVMDRVVGAWADEDNLAAVRTADGTLWTWGVNNAGELGYADFDNRQTYGLGSVAGPGTPYQSTPKAVQMDNVIQVTAGGMDITLALKSDGTLWASGKGYGPAFIKVMDGVKTPGQEQQPTEQERPQQPEKPNETTEAVFTDVPANHWAHDYVEKAAAEGWVNGVGNNRFAPDKEISYAEFSTMLIRAYYADELNTYTGSSDPWFMPYCTVAHNLSLYDGTNMGQSAFDAIAEISCNRYEMAQLLYNILNDQDAMPEYDAASVQAKIGDWSSITGKYKDAVTGVFAAGLIGGVDANGTFNGDGVMTRAQAATVMCRLAELIGD</sequence>
<evidence type="ECO:0000256" key="1">
    <source>
        <dbReference type="ARBA" id="ARBA00022737"/>
    </source>
</evidence>
<feature type="compositionally biased region" description="Basic and acidic residues" evidence="2">
    <location>
        <begin position="359"/>
        <end position="368"/>
    </location>
</feature>
<dbReference type="PROSITE" id="PS51272">
    <property type="entry name" value="SLH"/>
    <property type="match status" value="2"/>
</dbReference>
<feature type="domain" description="SLH" evidence="4">
    <location>
        <begin position="720"/>
        <end position="783"/>
    </location>
</feature>
<dbReference type="SUPFAM" id="SSF50985">
    <property type="entry name" value="RCC1/BLIP-II"/>
    <property type="match status" value="1"/>
</dbReference>
<dbReference type="Pfam" id="PF00188">
    <property type="entry name" value="CAP"/>
    <property type="match status" value="1"/>
</dbReference>
<dbReference type="InterPro" id="IPR001119">
    <property type="entry name" value="SLH_dom"/>
</dbReference>
<evidence type="ECO:0000256" key="2">
    <source>
        <dbReference type="SAM" id="MobiDB-lite"/>
    </source>
</evidence>
<dbReference type="InterPro" id="IPR014044">
    <property type="entry name" value="CAP_dom"/>
</dbReference>
<dbReference type="SUPFAM" id="SSF55797">
    <property type="entry name" value="PR-1-like"/>
    <property type="match status" value="1"/>
</dbReference>
<dbReference type="InterPro" id="IPR035940">
    <property type="entry name" value="CAP_sf"/>
</dbReference>
<feature type="signal peptide" evidence="3">
    <location>
        <begin position="1"/>
        <end position="24"/>
    </location>
</feature>
<feature type="domain" description="SLH" evidence="4">
    <location>
        <begin position="848"/>
        <end position="907"/>
    </location>
</feature>
<proteinExistence type="predicted"/>
<dbReference type="PANTHER" id="PTHR45982:SF1">
    <property type="entry name" value="REGULATOR OF CHROMOSOME CONDENSATION"/>
    <property type="match status" value="1"/>
</dbReference>
<feature type="chain" id="PRO_5039227656" evidence="3">
    <location>
        <begin position="25"/>
        <end position="907"/>
    </location>
</feature>
<name>A0A9D2P256_9FIRM</name>
<dbReference type="InterPro" id="IPR000408">
    <property type="entry name" value="Reg_chr_condens"/>
</dbReference>
<dbReference type="EMBL" id="DWWJ01000169">
    <property type="protein sequence ID" value="HJC41738.1"/>
    <property type="molecule type" value="Genomic_DNA"/>
</dbReference>
<organism evidence="5 6">
    <name type="scientific">Candidatus Intestinimonas pullistercoris</name>
    <dbReference type="NCBI Taxonomy" id="2838623"/>
    <lineage>
        <taxon>Bacteria</taxon>
        <taxon>Bacillati</taxon>
        <taxon>Bacillota</taxon>
        <taxon>Clostridia</taxon>
        <taxon>Eubacteriales</taxon>
        <taxon>Intestinimonas</taxon>
    </lineage>
</organism>
<dbReference type="GO" id="GO:0005737">
    <property type="term" value="C:cytoplasm"/>
    <property type="evidence" value="ECO:0007669"/>
    <property type="project" value="TreeGrafter"/>
</dbReference>
<keyword evidence="1" id="KW-0677">Repeat</keyword>
<dbReference type="Pfam" id="PF00415">
    <property type="entry name" value="RCC1"/>
    <property type="match status" value="2"/>
</dbReference>
<dbReference type="InterPro" id="IPR009091">
    <property type="entry name" value="RCC1/BLIP-II"/>
</dbReference>